<evidence type="ECO:0000256" key="1">
    <source>
        <dbReference type="SAM" id="MobiDB-lite"/>
    </source>
</evidence>
<dbReference type="PANTHER" id="PTHR31680:SF4">
    <property type="entry name" value="LONGIFOLIA PROTEIN"/>
    <property type="match status" value="1"/>
</dbReference>
<protein>
    <submittedName>
        <fullName evidence="2">Protein LONGIFOLIA 2-like</fullName>
    </submittedName>
</protein>
<dbReference type="Proteomes" id="UP001604277">
    <property type="component" value="Unassembled WGS sequence"/>
</dbReference>
<evidence type="ECO:0000313" key="2">
    <source>
        <dbReference type="EMBL" id="KAL2544713.1"/>
    </source>
</evidence>
<organism evidence="2 3">
    <name type="scientific">Forsythia ovata</name>
    <dbReference type="NCBI Taxonomy" id="205694"/>
    <lineage>
        <taxon>Eukaryota</taxon>
        <taxon>Viridiplantae</taxon>
        <taxon>Streptophyta</taxon>
        <taxon>Embryophyta</taxon>
        <taxon>Tracheophyta</taxon>
        <taxon>Spermatophyta</taxon>
        <taxon>Magnoliopsida</taxon>
        <taxon>eudicotyledons</taxon>
        <taxon>Gunneridae</taxon>
        <taxon>Pentapetalae</taxon>
        <taxon>asterids</taxon>
        <taxon>lamiids</taxon>
        <taxon>Lamiales</taxon>
        <taxon>Oleaceae</taxon>
        <taxon>Forsythieae</taxon>
        <taxon>Forsythia</taxon>
    </lineage>
</organism>
<sequence length="143" mass="16293">MDPMNMQNSSPQFSQQALDLWDVVKDSMYREVQGLSIKAKTIEAAPDLMVKFKDFPRPLPRITDGSQDSANFEKHLGIIMNWRELLRSSSYHSKDGSSFSISKDATRLSYDGRKISYVPFESQDVSKSTQKLKDLPILSLDSR</sequence>
<dbReference type="PANTHER" id="PTHR31680">
    <property type="entry name" value="LONGIFOLIA PROTEIN"/>
    <property type="match status" value="1"/>
</dbReference>
<dbReference type="EMBL" id="JBFOLJ010000004">
    <property type="protein sequence ID" value="KAL2544713.1"/>
    <property type="molecule type" value="Genomic_DNA"/>
</dbReference>
<dbReference type="InterPro" id="IPR033334">
    <property type="entry name" value="LNG1/2"/>
</dbReference>
<proteinExistence type="predicted"/>
<dbReference type="AlphaFoldDB" id="A0ABD1W7F5"/>
<accession>A0ABD1W7F5</accession>
<reference evidence="3" key="1">
    <citation type="submission" date="2024-07" db="EMBL/GenBank/DDBJ databases">
        <title>Two chromosome-level genome assemblies of Korean endemic species Abeliophyllum distichum and Forsythia ovata (Oleaceae).</title>
        <authorList>
            <person name="Jang H."/>
        </authorList>
    </citation>
    <scope>NUCLEOTIDE SEQUENCE [LARGE SCALE GENOMIC DNA]</scope>
</reference>
<gene>
    <name evidence="2" type="ORF">Fot_13946</name>
</gene>
<name>A0ABD1W7F5_9LAMI</name>
<comment type="caution">
    <text evidence="2">The sequence shown here is derived from an EMBL/GenBank/DDBJ whole genome shotgun (WGS) entry which is preliminary data.</text>
</comment>
<feature type="region of interest" description="Disordered" evidence="1">
    <location>
        <begin position="123"/>
        <end position="143"/>
    </location>
</feature>
<evidence type="ECO:0000313" key="3">
    <source>
        <dbReference type="Proteomes" id="UP001604277"/>
    </source>
</evidence>
<keyword evidence="3" id="KW-1185">Reference proteome</keyword>